<dbReference type="EMBL" id="GBXM01065888">
    <property type="protein sequence ID" value="JAH42689.1"/>
    <property type="molecule type" value="Transcribed_RNA"/>
</dbReference>
<proteinExistence type="predicted"/>
<sequence length="33" mass="3801">MHVLSPCITDMSLSQFAYTPLKITKVECMMFSF</sequence>
<reference evidence="1" key="1">
    <citation type="submission" date="2014-11" db="EMBL/GenBank/DDBJ databases">
        <authorList>
            <person name="Amaro Gonzalez C."/>
        </authorList>
    </citation>
    <scope>NUCLEOTIDE SEQUENCE</scope>
</reference>
<accession>A0A0E9SMT7</accession>
<evidence type="ECO:0000313" key="1">
    <source>
        <dbReference type="EMBL" id="JAH42689.1"/>
    </source>
</evidence>
<dbReference type="AlphaFoldDB" id="A0A0E9SMT7"/>
<reference evidence="1" key="2">
    <citation type="journal article" date="2015" name="Fish Shellfish Immunol.">
        <title>Early steps in the European eel (Anguilla anguilla)-Vibrio vulnificus interaction in the gills: Role of the RtxA13 toxin.</title>
        <authorList>
            <person name="Callol A."/>
            <person name="Pajuelo D."/>
            <person name="Ebbesson L."/>
            <person name="Teles M."/>
            <person name="MacKenzie S."/>
            <person name="Amaro C."/>
        </authorList>
    </citation>
    <scope>NUCLEOTIDE SEQUENCE</scope>
</reference>
<name>A0A0E9SMT7_ANGAN</name>
<organism evidence="1">
    <name type="scientific">Anguilla anguilla</name>
    <name type="common">European freshwater eel</name>
    <name type="synonym">Muraena anguilla</name>
    <dbReference type="NCBI Taxonomy" id="7936"/>
    <lineage>
        <taxon>Eukaryota</taxon>
        <taxon>Metazoa</taxon>
        <taxon>Chordata</taxon>
        <taxon>Craniata</taxon>
        <taxon>Vertebrata</taxon>
        <taxon>Euteleostomi</taxon>
        <taxon>Actinopterygii</taxon>
        <taxon>Neopterygii</taxon>
        <taxon>Teleostei</taxon>
        <taxon>Anguilliformes</taxon>
        <taxon>Anguillidae</taxon>
        <taxon>Anguilla</taxon>
    </lineage>
</organism>
<protein>
    <submittedName>
        <fullName evidence="1">Uncharacterized protein</fullName>
    </submittedName>
</protein>